<proteinExistence type="inferred from homology"/>
<comment type="caution">
    <text evidence="2">The sequence shown here is derived from an EMBL/GenBank/DDBJ whole genome shotgun (WGS) entry which is preliminary data.</text>
</comment>
<dbReference type="AlphaFoldDB" id="A0A2B8SVG4"/>
<dbReference type="InterPro" id="IPR000719">
    <property type="entry name" value="Prot_kinase_dom"/>
</dbReference>
<evidence type="ECO:0000313" key="2">
    <source>
        <dbReference type="EMBL" id="PGQ07293.1"/>
    </source>
</evidence>
<evidence type="ECO:0000256" key="1">
    <source>
        <dbReference type="ARBA" id="ARBA00038240"/>
    </source>
</evidence>
<dbReference type="GO" id="GO:0019202">
    <property type="term" value="F:amino acid kinase activity"/>
    <property type="evidence" value="ECO:0007669"/>
    <property type="project" value="TreeGrafter"/>
</dbReference>
<comment type="similarity">
    <text evidence="1">Belongs to the pseudomonas-type ThrB family.</text>
</comment>
<dbReference type="RefSeq" id="WP_097829501.1">
    <property type="nucleotide sequence ID" value="NZ_CP089518.1"/>
</dbReference>
<dbReference type="SUPFAM" id="SSF56112">
    <property type="entry name" value="Protein kinase-like (PK-like)"/>
    <property type="match status" value="1"/>
</dbReference>
<name>A0A2B8SVG4_BACCE</name>
<dbReference type="InterPro" id="IPR050249">
    <property type="entry name" value="Pseudomonas-type_ThrB"/>
</dbReference>
<dbReference type="PANTHER" id="PTHR21064:SF6">
    <property type="entry name" value="AMINOGLYCOSIDE PHOSPHOTRANSFERASE DOMAIN-CONTAINING PROTEIN"/>
    <property type="match status" value="1"/>
</dbReference>
<accession>A0A2B8SVG4</accession>
<dbReference type="Gene3D" id="3.90.1200.10">
    <property type="match status" value="1"/>
</dbReference>
<reference evidence="2 3" key="1">
    <citation type="submission" date="2017-09" db="EMBL/GenBank/DDBJ databases">
        <title>Large-scale bioinformatics analysis of Bacillus genomes uncovers conserved roles of natural products in bacterial physiology.</title>
        <authorList>
            <consortium name="Agbiome Team Llc"/>
            <person name="Bleich R.M."/>
            <person name="Grubbs K.J."/>
            <person name="Santa Maria K.C."/>
            <person name="Allen S.E."/>
            <person name="Farag S."/>
            <person name="Shank E.A."/>
            <person name="Bowers A."/>
        </authorList>
    </citation>
    <scope>NUCLEOTIDE SEQUENCE [LARGE SCALE GENOMIC DNA]</scope>
    <source>
        <strain evidence="2 3">AFS046104</strain>
    </source>
</reference>
<dbReference type="Pfam" id="PF01636">
    <property type="entry name" value="APH"/>
    <property type="match status" value="1"/>
</dbReference>
<dbReference type="PROSITE" id="PS50011">
    <property type="entry name" value="PROTEIN_KINASE_DOM"/>
    <property type="match status" value="1"/>
</dbReference>
<keyword evidence="2" id="KW-0808">Transferase</keyword>
<protein>
    <submittedName>
        <fullName evidence="2">Aminoglycoside phosphotransferase</fullName>
    </submittedName>
</protein>
<evidence type="ECO:0000313" key="3">
    <source>
        <dbReference type="Proteomes" id="UP000221438"/>
    </source>
</evidence>
<dbReference type="InterPro" id="IPR011009">
    <property type="entry name" value="Kinase-like_dom_sf"/>
</dbReference>
<dbReference type="PANTHER" id="PTHR21064">
    <property type="entry name" value="AMINOGLYCOSIDE PHOSPHOTRANSFERASE DOMAIN-CONTAINING PROTEIN-RELATED"/>
    <property type="match status" value="1"/>
</dbReference>
<dbReference type="Gene3D" id="3.30.200.20">
    <property type="entry name" value="Phosphorylase Kinase, domain 1"/>
    <property type="match status" value="1"/>
</dbReference>
<dbReference type="GO" id="GO:0005524">
    <property type="term" value="F:ATP binding"/>
    <property type="evidence" value="ECO:0007669"/>
    <property type="project" value="InterPro"/>
</dbReference>
<organism evidence="2 3">
    <name type="scientific">Bacillus cereus</name>
    <dbReference type="NCBI Taxonomy" id="1396"/>
    <lineage>
        <taxon>Bacteria</taxon>
        <taxon>Bacillati</taxon>
        <taxon>Bacillota</taxon>
        <taxon>Bacilli</taxon>
        <taxon>Bacillales</taxon>
        <taxon>Bacillaceae</taxon>
        <taxon>Bacillus</taxon>
        <taxon>Bacillus cereus group</taxon>
    </lineage>
</organism>
<dbReference type="GO" id="GO:0004672">
    <property type="term" value="F:protein kinase activity"/>
    <property type="evidence" value="ECO:0007669"/>
    <property type="project" value="InterPro"/>
</dbReference>
<gene>
    <name evidence="2" type="ORF">COA08_20035</name>
</gene>
<dbReference type="Proteomes" id="UP000221438">
    <property type="component" value="Unassembled WGS sequence"/>
</dbReference>
<dbReference type="InterPro" id="IPR002575">
    <property type="entry name" value="Aminoglycoside_PTrfase"/>
</dbReference>
<dbReference type="EMBL" id="NUJQ01000026">
    <property type="protein sequence ID" value="PGQ07293.1"/>
    <property type="molecule type" value="Genomic_DNA"/>
</dbReference>
<sequence>MEHALEIAKFWFQDKDVTATEIQPNVTKIHCNKKAYILKEKGSIKQFLVELNVLEQLHEKGVKVQKLVKTRNDERYVFYKEKNYCLYEYVTGSVLEIKDTEKLKVLGSKIGEEIANLHHELNSVNSANELIKRELYKVVYEWALPNLVKNKHVHRNVIQKMGQIHTAFKETVHSLPKQIIHRDMHLSNVIFKESDFQGFIDFELLEENVRVFDLCYCCTSILSEIFSDETLRGKWLQIVSEIFKGYYKQNILTREELQSIWYVMLSIQVIFITYFVQLKDLLKLNEEMFLWIFANKEEIEESIERIVLI</sequence>